<evidence type="ECO:0000256" key="3">
    <source>
        <dbReference type="ARBA" id="ARBA00022692"/>
    </source>
</evidence>
<keyword evidence="4 6" id="KW-1133">Transmembrane helix</keyword>
<dbReference type="InterPro" id="IPR011701">
    <property type="entry name" value="MFS"/>
</dbReference>
<evidence type="ECO:0000256" key="2">
    <source>
        <dbReference type="ARBA" id="ARBA00022475"/>
    </source>
</evidence>
<dbReference type="CDD" id="cd06173">
    <property type="entry name" value="MFS_MefA_like"/>
    <property type="match status" value="1"/>
</dbReference>
<dbReference type="PROSITE" id="PS50850">
    <property type="entry name" value="MFS"/>
    <property type="match status" value="1"/>
</dbReference>
<name>A0A6J7JRS9_9ZZZZ</name>
<dbReference type="PANTHER" id="PTHR23513:SF6">
    <property type="entry name" value="MAJOR FACILITATOR SUPERFAMILY ASSOCIATED DOMAIN-CONTAINING PROTEIN"/>
    <property type="match status" value="1"/>
</dbReference>
<sequence>MKTPWRKLYILSTAGALSWLGSALTTFAVILRDKDTVGAGGVSVYLLAFGLPTIFMAPISGLIADKFSSRQVIIPALAVMGLSSGSLAIGLPVWWTPIALLITASAGTLVAPAMQAVQVTVTNPDDLPRVTGLMQSMASFGTLFAPALGGILVTTSGYFWPFVIDAISFWFLAAAFFAIGLNRKAVKHEVGEKLSAMAGIRFVFSDRLIRAIVVLVSVLIIALGSFNVGEVFLIKDELHASNLIYGIVGASFAAGSIIGAVLTAAIKLNKRFHAMAVIVGIAVLVLAILGFALAPNWGIAIALALATGVGNSVLNAYAISIVMTRSPQEMLGRVMAAIDAIIQSGSVIGIVLSGIAISFFHVRPVLLVCGILSAIILAIFAPDVIRYGRSFKEDKPAT</sequence>
<feature type="transmembrane region" description="Helical" evidence="6">
    <location>
        <begin position="76"/>
        <end position="95"/>
    </location>
</feature>
<dbReference type="InterPro" id="IPR036259">
    <property type="entry name" value="MFS_trans_sf"/>
</dbReference>
<feature type="transmembrane region" description="Helical" evidence="6">
    <location>
        <begin position="272"/>
        <end position="293"/>
    </location>
</feature>
<dbReference type="GO" id="GO:0022857">
    <property type="term" value="F:transmembrane transporter activity"/>
    <property type="evidence" value="ECO:0007669"/>
    <property type="project" value="InterPro"/>
</dbReference>
<feature type="transmembrane region" description="Helical" evidence="6">
    <location>
        <begin position="299"/>
        <end position="322"/>
    </location>
</feature>
<keyword evidence="2" id="KW-1003">Cell membrane</keyword>
<feature type="transmembrane region" description="Helical" evidence="6">
    <location>
        <begin position="159"/>
        <end position="181"/>
    </location>
</feature>
<dbReference type="Pfam" id="PF07690">
    <property type="entry name" value="MFS_1"/>
    <property type="match status" value="1"/>
</dbReference>
<gene>
    <name evidence="8" type="ORF">UFOPK3837_00145</name>
</gene>
<dbReference type="EMBL" id="CAFBNO010000002">
    <property type="protein sequence ID" value="CAB4946350.1"/>
    <property type="molecule type" value="Genomic_DNA"/>
</dbReference>
<protein>
    <submittedName>
        <fullName evidence="8">Unannotated protein</fullName>
    </submittedName>
</protein>
<feature type="transmembrane region" description="Helical" evidence="6">
    <location>
        <begin position="133"/>
        <end position="153"/>
    </location>
</feature>
<dbReference type="SUPFAM" id="SSF103473">
    <property type="entry name" value="MFS general substrate transporter"/>
    <property type="match status" value="1"/>
</dbReference>
<evidence type="ECO:0000256" key="5">
    <source>
        <dbReference type="ARBA" id="ARBA00023136"/>
    </source>
</evidence>
<feature type="transmembrane region" description="Helical" evidence="6">
    <location>
        <begin position="243"/>
        <end position="265"/>
    </location>
</feature>
<feature type="transmembrane region" description="Helical" evidence="6">
    <location>
        <begin position="202"/>
        <end position="223"/>
    </location>
</feature>
<feature type="transmembrane region" description="Helical" evidence="6">
    <location>
        <begin position="365"/>
        <end position="385"/>
    </location>
</feature>
<evidence type="ECO:0000313" key="8">
    <source>
        <dbReference type="EMBL" id="CAB4946350.1"/>
    </source>
</evidence>
<evidence type="ECO:0000259" key="7">
    <source>
        <dbReference type="PROSITE" id="PS50850"/>
    </source>
</evidence>
<dbReference type="PANTHER" id="PTHR23513">
    <property type="entry name" value="INTEGRAL MEMBRANE EFFLUX PROTEIN-RELATED"/>
    <property type="match status" value="1"/>
</dbReference>
<feature type="domain" description="Major facilitator superfamily (MFS) profile" evidence="7">
    <location>
        <begin position="168"/>
        <end position="398"/>
    </location>
</feature>
<keyword evidence="3 6" id="KW-0812">Transmembrane</keyword>
<feature type="transmembrane region" description="Helical" evidence="6">
    <location>
        <begin position="44"/>
        <end position="64"/>
    </location>
</feature>
<dbReference type="GO" id="GO:0005886">
    <property type="term" value="C:plasma membrane"/>
    <property type="evidence" value="ECO:0007669"/>
    <property type="project" value="UniProtKB-SubCell"/>
</dbReference>
<evidence type="ECO:0000256" key="4">
    <source>
        <dbReference type="ARBA" id="ARBA00022989"/>
    </source>
</evidence>
<keyword evidence="5 6" id="KW-0472">Membrane</keyword>
<comment type="subcellular location">
    <subcellularLocation>
        <location evidence="1">Cell membrane</location>
        <topology evidence="1">Multi-pass membrane protein</topology>
    </subcellularLocation>
</comment>
<reference evidence="8" key="1">
    <citation type="submission" date="2020-05" db="EMBL/GenBank/DDBJ databases">
        <authorList>
            <person name="Chiriac C."/>
            <person name="Salcher M."/>
            <person name="Ghai R."/>
            <person name="Kavagutti S V."/>
        </authorList>
    </citation>
    <scope>NUCLEOTIDE SEQUENCE</scope>
</reference>
<accession>A0A6J7JRS9</accession>
<evidence type="ECO:0000256" key="1">
    <source>
        <dbReference type="ARBA" id="ARBA00004651"/>
    </source>
</evidence>
<dbReference type="AlphaFoldDB" id="A0A6J7JRS9"/>
<feature type="transmembrane region" description="Helical" evidence="6">
    <location>
        <begin position="334"/>
        <end position="359"/>
    </location>
</feature>
<evidence type="ECO:0000256" key="6">
    <source>
        <dbReference type="SAM" id="Phobius"/>
    </source>
</evidence>
<dbReference type="Gene3D" id="1.20.1250.20">
    <property type="entry name" value="MFS general substrate transporter like domains"/>
    <property type="match status" value="1"/>
</dbReference>
<dbReference type="InterPro" id="IPR020846">
    <property type="entry name" value="MFS_dom"/>
</dbReference>
<proteinExistence type="predicted"/>
<feature type="transmembrane region" description="Helical" evidence="6">
    <location>
        <begin position="101"/>
        <end position="121"/>
    </location>
</feature>
<organism evidence="8">
    <name type="scientific">freshwater metagenome</name>
    <dbReference type="NCBI Taxonomy" id="449393"/>
    <lineage>
        <taxon>unclassified sequences</taxon>
        <taxon>metagenomes</taxon>
        <taxon>ecological metagenomes</taxon>
    </lineage>
</organism>